<dbReference type="InterPro" id="IPR001296">
    <property type="entry name" value="Glyco_trans_1"/>
</dbReference>
<gene>
    <name evidence="3" type="ORF">FSB73_21825</name>
</gene>
<accession>A0A5B8VQL3</accession>
<dbReference type="EMBL" id="CP042434">
    <property type="protein sequence ID" value="QEC73907.1"/>
    <property type="molecule type" value="Genomic_DNA"/>
</dbReference>
<keyword evidence="1" id="KW-0812">Transmembrane</keyword>
<keyword evidence="1" id="KW-0472">Membrane</keyword>
<dbReference type="KEGG" id="agi:FSB73_21825"/>
<feature type="domain" description="Glycosyl transferase family 1" evidence="2">
    <location>
        <begin position="313"/>
        <end position="415"/>
    </location>
</feature>
<dbReference type="GO" id="GO:0016757">
    <property type="term" value="F:glycosyltransferase activity"/>
    <property type="evidence" value="ECO:0007669"/>
    <property type="project" value="InterPro"/>
</dbReference>
<dbReference type="AlphaFoldDB" id="A0A5B8VQL3"/>
<proteinExistence type="predicted"/>
<evidence type="ECO:0000313" key="3">
    <source>
        <dbReference type="EMBL" id="QEC73907.1"/>
    </source>
</evidence>
<keyword evidence="4" id="KW-1185">Reference proteome</keyword>
<dbReference type="Proteomes" id="UP000321291">
    <property type="component" value="Chromosome"/>
</dbReference>
<evidence type="ECO:0000313" key="4">
    <source>
        <dbReference type="Proteomes" id="UP000321291"/>
    </source>
</evidence>
<dbReference type="OrthoDB" id="7560678at2"/>
<sequence length="443" mass="50516">MCFNQILFIGPAFKTKDKLAQMECNPGMSSKEGVSHVLDDYARHIYPFKYVACLKQEVGILLSLWGYFIGAVKLFYYLLADPEIKIVHFLDEIPEPYQRDHKRRYWTCEFFGKYLLCILIRIVFNKKFVYHINGDGFSPCYAARGAFGKAVIRRLFFLTDKVLCPSEEDLAFFKGKLKCKLVFIVSEGIELQQDKVDHCMDRGLIHLLYFGGWASEMSNKGPGEDDQLKSAQNYLQKQLLDLLSVMEENRGLFQGKIKLLIAGLQPGNGFKEAQQKRLKYQQSFDNKTYTTITNSTDYTTEFTTDLGKKCIWEVIHQKHLEDLVSYVDCSTPSLKSSLFKMANICLMPAGDGRGRTRYLEAMNYGLPIIATAKGSNYDMVLNGINGFLIRGEQKGGVRSAIRHFLLHPTDASLMGAASKELVQKFDIQNVLVKLKFIYSNLLN</sequence>
<protein>
    <submittedName>
        <fullName evidence="3">Glycosyltransferase family 4 protein</fullName>
    </submittedName>
</protein>
<evidence type="ECO:0000256" key="1">
    <source>
        <dbReference type="SAM" id="Phobius"/>
    </source>
</evidence>
<organism evidence="3 4">
    <name type="scientific">Arachidicoccus ginsenosidivorans</name>
    <dbReference type="NCBI Taxonomy" id="496057"/>
    <lineage>
        <taxon>Bacteria</taxon>
        <taxon>Pseudomonadati</taxon>
        <taxon>Bacteroidota</taxon>
        <taxon>Chitinophagia</taxon>
        <taxon>Chitinophagales</taxon>
        <taxon>Chitinophagaceae</taxon>
        <taxon>Arachidicoccus</taxon>
    </lineage>
</organism>
<name>A0A5B8VQL3_9BACT</name>
<dbReference type="RefSeq" id="WP_146787239.1">
    <property type="nucleotide sequence ID" value="NZ_CP042434.1"/>
</dbReference>
<evidence type="ECO:0000259" key="2">
    <source>
        <dbReference type="Pfam" id="PF00534"/>
    </source>
</evidence>
<reference evidence="3 4" key="1">
    <citation type="journal article" date="2017" name="Int. J. Syst. Evol. Microbiol.">
        <title>Arachidicoccus ginsenosidivorans sp. nov., with ginsenoside-converting activity isolated from ginseng cultivating soil.</title>
        <authorList>
            <person name="Siddiqi M.Z."/>
            <person name="Aslam Z."/>
            <person name="Im W.T."/>
        </authorList>
    </citation>
    <scope>NUCLEOTIDE SEQUENCE [LARGE SCALE GENOMIC DNA]</scope>
    <source>
        <strain evidence="3 4">Gsoil 809</strain>
    </source>
</reference>
<dbReference type="SUPFAM" id="SSF53756">
    <property type="entry name" value="UDP-Glycosyltransferase/glycogen phosphorylase"/>
    <property type="match status" value="1"/>
</dbReference>
<dbReference type="Pfam" id="PF00534">
    <property type="entry name" value="Glycos_transf_1"/>
    <property type="match status" value="1"/>
</dbReference>
<keyword evidence="3" id="KW-0808">Transferase</keyword>
<dbReference type="Gene3D" id="3.40.50.2000">
    <property type="entry name" value="Glycogen Phosphorylase B"/>
    <property type="match status" value="1"/>
</dbReference>
<keyword evidence="1" id="KW-1133">Transmembrane helix</keyword>
<feature type="transmembrane region" description="Helical" evidence="1">
    <location>
        <begin position="58"/>
        <end position="79"/>
    </location>
</feature>